<dbReference type="Proteomes" id="UP000255279">
    <property type="component" value="Unassembled WGS sequence"/>
</dbReference>
<reference evidence="3 5" key="1">
    <citation type="submission" date="2017-02" db="EMBL/GenBank/DDBJ databases">
        <title>Draft genome sequence of Moraxella caviae CCUG 355 type strain.</title>
        <authorList>
            <person name="Engstrom-Jakobsson H."/>
            <person name="Salva-Serra F."/>
            <person name="Thorell K."/>
            <person name="Gonzales-Siles L."/>
            <person name="Karlsson R."/>
            <person name="Boulund F."/>
            <person name="Engstrand L."/>
            <person name="Moore E."/>
        </authorList>
    </citation>
    <scope>NUCLEOTIDE SEQUENCE [LARGE SCALE GENOMIC DNA]</scope>
    <source>
        <strain evidence="3 5">CCUG 355</strain>
    </source>
</reference>
<dbReference type="Proteomes" id="UP000190435">
    <property type="component" value="Unassembled WGS sequence"/>
</dbReference>
<sequence length="122" mass="13661">MKKLIITASALIALAGCSEKTYTADYLLTDKAKRMEILEACKANKQSTENCTNANTAQAAINRNITAKKNELNHLKYKLLKRQQMNQQFQNSLFKEQGIAQEKELAEKVAKAELALENAKSQ</sequence>
<dbReference type="InterPro" id="IPR012640">
    <property type="entry name" value="Membr_lipoprot_lipid_attach_CS"/>
</dbReference>
<keyword evidence="5" id="KW-1185">Reference proteome</keyword>
<dbReference type="STRING" id="34060.B0181_11840"/>
<keyword evidence="2" id="KW-0732">Signal</keyword>
<name>A0A1S9ZQX3_9GAMM</name>
<evidence type="ECO:0000313" key="6">
    <source>
        <dbReference type="Proteomes" id="UP000255279"/>
    </source>
</evidence>
<dbReference type="RefSeq" id="WP_078277673.1">
    <property type="nucleotide sequence ID" value="NZ_MUXU01000114.1"/>
</dbReference>
<dbReference type="Pfam" id="PF08139">
    <property type="entry name" value="LPAM_1"/>
    <property type="match status" value="1"/>
</dbReference>
<protein>
    <recommendedName>
        <fullName evidence="1">Type IV secretion system putative lipoprotein virB7</fullName>
    </recommendedName>
</protein>
<dbReference type="EMBL" id="UGQE01000002">
    <property type="protein sequence ID" value="STZ13533.1"/>
    <property type="molecule type" value="Genomic_DNA"/>
</dbReference>
<dbReference type="AlphaFoldDB" id="A0A1S9ZQX3"/>
<dbReference type="PROSITE" id="PS51257">
    <property type="entry name" value="PROKAR_LIPOPROTEIN"/>
    <property type="match status" value="1"/>
</dbReference>
<evidence type="ECO:0000313" key="3">
    <source>
        <dbReference type="EMBL" id="OOR85914.1"/>
    </source>
</evidence>
<evidence type="ECO:0000313" key="4">
    <source>
        <dbReference type="EMBL" id="STZ13533.1"/>
    </source>
</evidence>
<dbReference type="NCBIfam" id="NF033894">
    <property type="entry name" value="Eex_IncN"/>
    <property type="match status" value="1"/>
</dbReference>
<dbReference type="EMBL" id="MUXU01000114">
    <property type="protein sequence ID" value="OOR85914.1"/>
    <property type="molecule type" value="Genomic_DNA"/>
</dbReference>
<evidence type="ECO:0000313" key="5">
    <source>
        <dbReference type="Proteomes" id="UP000190435"/>
    </source>
</evidence>
<reference evidence="4 6" key="2">
    <citation type="submission" date="2018-06" db="EMBL/GenBank/DDBJ databases">
        <authorList>
            <consortium name="Pathogen Informatics"/>
            <person name="Doyle S."/>
        </authorList>
    </citation>
    <scope>NUCLEOTIDE SEQUENCE [LARGE SCALE GENOMIC DNA]</scope>
    <source>
        <strain evidence="4 6">NCTC10293</strain>
    </source>
</reference>
<evidence type="ECO:0000256" key="1">
    <source>
        <dbReference type="ARBA" id="ARBA00017922"/>
    </source>
</evidence>
<accession>A0A1S9ZQX3</accession>
<organism evidence="3 5">
    <name type="scientific">Moraxella caviae</name>
    <dbReference type="NCBI Taxonomy" id="34060"/>
    <lineage>
        <taxon>Bacteria</taxon>
        <taxon>Pseudomonadati</taxon>
        <taxon>Pseudomonadota</taxon>
        <taxon>Gammaproteobacteria</taxon>
        <taxon>Moraxellales</taxon>
        <taxon>Moraxellaceae</taxon>
        <taxon>Moraxella</taxon>
    </lineage>
</organism>
<evidence type="ECO:0000256" key="2">
    <source>
        <dbReference type="ARBA" id="ARBA00022729"/>
    </source>
</evidence>
<dbReference type="InterPro" id="IPR047937">
    <property type="entry name" value="Eex_IncN-like"/>
</dbReference>
<proteinExistence type="predicted"/>
<gene>
    <name evidence="3" type="ORF">B0181_11840</name>
    <name evidence="4" type="ORF">NCTC10293_01107</name>
</gene>
<dbReference type="OrthoDB" id="9930787at2"/>